<protein>
    <submittedName>
        <fullName evidence="1">Uncharacterized protein</fullName>
    </submittedName>
</protein>
<sequence length="111" mass="11962">MIEFCYLKNAIVFYGEDLKSSTQSATFGKHVSLSPSVCVVVVQLSLCDSLYVFESGDVVELNCVSVTKCLLLTVLWAAVAQSFGLALGTGLCRLICSKAFDKFCTVICSIT</sequence>
<gene>
    <name evidence="1" type="ORF">VFH_I459720</name>
</gene>
<organism evidence="1 2">
    <name type="scientific">Vicia faba</name>
    <name type="common">Broad bean</name>
    <name type="synonym">Faba vulgaris</name>
    <dbReference type="NCBI Taxonomy" id="3906"/>
    <lineage>
        <taxon>Eukaryota</taxon>
        <taxon>Viridiplantae</taxon>
        <taxon>Streptophyta</taxon>
        <taxon>Embryophyta</taxon>
        <taxon>Tracheophyta</taxon>
        <taxon>Spermatophyta</taxon>
        <taxon>Magnoliopsida</taxon>
        <taxon>eudicotyledons</taxon>
        <taxon>Gunneridae</taxon>
        <taxon>Pentapetalae</taxon>
        <taxon>rosids</taxon>
        <taxon>fabids</taxon>
        <taxon>Fabales</taxon>
        <taxon>Fabaceae</taxon>
        <taxon>Papilionoideae</taxon>
        <taxon>50 kb inversion clade</taxon>
        <taxon>NPAAA clade</taxon>
        <taxon>Hologalegina</taxon>
        <taxon>IRL clade</taxon>
        <taxon>Fabeae</taxon>
        <taxon>Vicia</taxon>
    </lineage>
</organism>
<name>A0AAV0Z1H6_VICFA</name>
<dbReference type="EMBL" id="OX451736">
    <property type="protein sequence ID" value="CAI8590833.1"/>
    <property type="molecule type" value="Genomic_DNA"/>
</dbReference>
<reference evidence="1 2" key="1">
    <citation type="submission" date="2023-01" db="EMBL/GenBank/DDBJ databases">
        <authorList>
            <person name="Kreplak J."/>
        </authorList>
    </citation>
    <scope>NUCLEOTIDE SEQUENCE [LARGE SCALE GENOMIC DNA]</scope>
</reference>
<dbReference type="AlphaFoldDB" id="A0AAV0Z1H6"/>
<accession>A0AAV0Z1H6</accession>
<dbReference type="Proteomes" id="UP001157006">
    <property type="component" value="Chromosome 1L"/>
</dbReference>
<proteinExistence type="predicted"/>
<keyword evidence="2" id="KW-1185">Reference proteome</keyword>
<evidence type="ECO:0000313" key="2">
    <source>
        <dbReference type="Proteomes" id="UP001157006"/>
    </source>
</evidence>
<evidence type="ECO:0000313" key="1">
    <source>
        <dbReference type="EMBL" id="CAI8590833.1"/>
    </source>
</evidence>